<dbReference type="PANTHER" id="PTHR43077:SF10">
    <property type="entry name" value="TRANSPORT PERMEASE PROTEIN"/>
    <property type="match status" value="1"/>
</dbReference>
<dbReference type="EMBL" id="JAQSIO010000001">
    <property type="protein sequence ID" value="MDD0813551.1"/>
    <property type="molecule type" value="Genomic_DNA"/>
</dbReference>
<keyword evidence="4 5" id="KW-0472">Membrane</keyword>
<feature type="transmembrane region" description="Helical" evidence="5">
    <location>
        <begin position="482"/>
        <end position="505"/>
    </location>
</feature>
<dbReference type="Gene3D" id="1.10.287.950">
    <property type="entry name" value="Methyl-accepting chemotaxis protein"/>
    <property type="match status" value="1"/>
</dbReference>
<feature type="transmembrane region" description="Helical" evidence="5">
    <location>
        <begin position="599"/>
        <end position="621"/>
    </location>
</feature>
<dbReference type="Gene3D" id="3.40.1710.10">
    <property type="entry name" value="abc type-2 transporter like domain"/>
    <property type="match status" value="1"/>
</dbReference>
<dbReference type="InterPro" id="IPR023908">
    <property type="entry name" value="xxxLxxG_rpt"/>
</dbReference>
<sequence length="634" mass="67337">MLLYLRDLVRGTLAIAGAEFALLRRFPRIWLAILAVGVVPALYSLIYLSSVWDPNGHTSELPVGIVNEDQGIHYMGRQANVGAELSQTLIERQSFGFRPLNNPEEARQAVRRGELAFALLIPPNFSANAVPGIERGAGELVIYTSEGNNYSSAGLARRFASEIGHQVNEMLNEQRWSLVLDTASSSQDRLTQLRRAMAQLHDGAHTLATGSQRYRDAASQVGEGFKEVNAGIRTLESHLPPPADLKALKQGAQQLSAGQRELGSGLAQLGNGLDQLDGGAGQLLAGARQMQTETESLWLVGERVSAGAGQLADGAEQLQQGLKQARAANRQALAGNKQLVSGSAALEGGVGQLTDGLQTLGEGVHKMSAKLPADKQLDEFSDAGVQLAHGAQRLLMGIQTIEAALPKSITRLEGNASGLAESVAPQVQVEAPVANNGVAFIPNMVSVALWIGAVMAGYLFNMSLVLHDHGHYPRLAKAVGKMAVPVLVVLLQVALVELTLLFVLSVHTPRAGALGVTMALAAVVFLAVLSAVVQVFGDFGRILTVLLLTLQLSAGGGVLPVELSAGFFRAVHDWLPFSWVVQAFRAVLFGAYDNGWGHACAMVVLSGVVAVALMALFGRWVRVGLDEYQPTVKL</sequence>
<proteinExistence type="predicted"/>
<comment type="subcellular location">
    <subcellularLocation>
        <location evidence="1">Membrane</location>
        <topology evidence="1">Multi-pass membrane protein</topology>
    </subcellularLocation>
</comment>
<feature type="transmembrane region" description="Helical" evidence="5">
    <location>
        <begin position="29"/>
        <end position="52"/>
    </location>
</feature>
<dbReference type="Proteomes" id="UP001528672">
    <property type="component" value="Unassembled WGS sequence"/>
</dbReference>
<keyword evidence="7" id="KW-1185">Reference proteome</keyword>
<name>A0ABT5MAD7_9BURK</name>
<feature type="transmembrane region" description="Helical" evidence="5">
    <location>
        <begin position="440"/>
        <end position="461"/>
    </location>
</feature>
<keyword evidence="2 5" id="KW-0812">Transmembrane</keyword>
<comment type="caution">
    <text evidence="6">The sequence shown here is derived from an EMBL/GenBank/DDBJ whole genome shotgun (WGS) entry which is preliminary data.</text>
</comment>
<evidence type="ECO:0000313" key="7">
    <source>
        <dbReference type="Proteomes" id="UP001528672"/>
    </source>
</evidence>
<dbReference type="InterPro" id="IPR051328">
    <property type="entry name" value="T7SS_ABC-Transporter"/>
</dbReference>
<evidence type="ECO:0000256" key="4">
    <source>
        <dbReference type="ARBA" id="ARBA00023136"/>
    </source>
</evidence>
<evidence type="ECO:0000256" key="5">
    <source>
        <dbReference type="SAM" id="Phobius"/>
    </source>
</evidence>
<dbReference type="RefSeq" id="WP_273925068.1">
    <property type="nucleotide sequence ID" value="NZ_JAQSIO010000001.1"/>
</dbReference>
<protein>
    <submittedName>
        <fullName evidence="6">YhgE/Pip domain-containing protein</fullName>
    </submittedName>
</protein>
<organism evidence="6 7">
    <name type="scientific">Curvibacter microcysteis</name>
    <dbReference type="NCBI Taxonomy" id="3026419"/>
    <lineage>
        <taxon>Bacteria</taxon>
        <taxon>Pseudomonadati</taxon>
        <taxon>Pseudomonadota</taxon>
        <taxon>Betaproteobacteria</taxon>
        <taxon>Burkholderiales</taxon>
        <taxon>Comamonadaceae</taxon>
        <taxon>Curvibacter</taxon>
    </lineage>
</organism>
<dbReference type="InterPro" id="IPR017501">
    <property type="entry name" value="Phage_infect_YhgE_C"/>
</dbReference>
<reference evidence="6 7" key="1">
    <citation type="submission" date="2023-02" db="EMBL/GenBank/DDBJ databases">
        <title>Bacterial whole genome sequence for Curvibacter sp. HBC28.</title>
        <authorList>
            <person name="Le V."/>
            <person name="Ko S.-R."/>
            <person name="Ahn C.-Y."/>
            <person name="Oh H.-M."/>
        </authorList>
    </citation>
    <scope>NUCLEOTIDE SEQUENCE [LARGE SCALE GENOMIC DNA]</scope>
    <source>
        <strain evidence="6 7">HBC28</strain>
    </source>
</reference>
<accession>A0ABT5MAD7</accession>
<evidence type="ECO:0000256" key="1">
    <source>
        <dbReference type="ARBA" id="ARBA00004141"/>
    </source>
</evidence>
<evidence type="ECO:0000256" key="2">
    <source>
        <dbReference type="ARBA" id="ARBA00022692"/>
    </source>
</evidence>
<dbReference type="NCBIfam" id="TIGR03062">
    <property type="entry name" value="pip_yhgE_Cterm"/>
    <property type="match status" value="1"/>
</dbReference>
<evidence type="ECO:0000256" key="3">
    <source>
        <dbReference type="ARBA" id="ARBA00022989"/>
    </source>
</evidence>
<dbReference type="InterPro" id="IPR017500">
    <property type="entry name" value="Phage_infect_YhgE_N"/>
</dbReference>
<dbReference type="NCBIfam" id="TIGR03057">
    <property type="entry name" value="xxxLxxG_by_4"/>
    <property type="match status" value="1"/>
</dbReference>
<evidence type="ECO:0000313" key="6">
    <source>
        <dbReference type="EMBL" id="MDD0813551.1"/>
    </source>
</evidence>
<gene>
    <name evidence="6" type="ORF">PSQ39_02800</name>
</gene>
<dbReference type="PANTHER" id="PTHR43077">
    <property type="entry name" value="TRANSPORT PERMEASE YVFS-RELATED"/>
    <property type="match status" value="1"/>
</dbReference>
<keyword evidence="3 5" id="KW-1133">Transmembrane helix</keyword>
<feature type="transmembrane region" description="Helical" evidence="5">
    <location>
        <begin position="511"/>
        <end position="533"/>
    </location>
</feature>
<dbReference type="NCBIfam" id="TIGR03061">
    <property type="entry name" value="pip_yhgE_Nterm"/>
    <property type="match status" value="1"/>
</dbReference>